<proteinExistence type="predicted"/>
<accession>A0A835FUG0</accession>
<dbReference type="EMBL" id="JACEFO010000361">
    <property type="protein sequence ID" value="KAF8772765.1"/>
    <property type="molecule type" value="Genomic_DNA"/>
</dbReference>
<keyword evidence="2" id="KW-1185">Reference proteome</keyword>
<organism evidence="1 2">
    <name type="scientific">Digitaria exilis</name>
    <dbReference type="NCBI Taxonomy" id="1010633"/>
    <lineage>
        <taxon>Eukaryota</taxon>
        <taxon>Viridiplantae</taxon>
        <taxon>Streptophyta</taxon>
        <taxon>Embryophyta</taxon>
        <taxon>Tracheophyta</taxon>
        <taxon>Spermatophyta</taxon>
        <taxon>Magnoliopsida</taxon>
        <taxon>Liliopsida</taxon>
        <taxon>Poales</taxon>
        <taxon>Poaceae</taxon>
        <taxon>PACMAD clade</taxon>
        <taxon>Panicoideae</taxon>
        <taxon>Panicodae</taxon>
        <taxon>Paniceae</taxon>
        <taxon>Anthephorinae</taxon>
        <taxon>Digitaria</taxon>
    </lineage>
</organism>
<name>A0A835FUG0_9POAL</name>
<reference evidence="1" key="1">
    <citation type="submission" date="2020-07" db="EMBL/GenBank/DDBJ databases">
        <title>Genome sequence and genetic diversity analysis of an under-domesticated orphan crop, white fonio (Digitaria exilis).</title>
        <authorList>
            <person name="Bennetzen J.L."/>
            <person name="Chen S."/>
            <person name="Ma X."/>
            <person name="Wang X."/>
            <person name="Yssel A.E.J."/>
            <person name="Chaluvadi S.R."/>
            <person name="Johnson M."/>
            <person name="Gangashetty P."/>
            <person name="Hamidou F."/>
            <person name="Sanogo M.D."/>
            <person name="Zwaenepoel A."/>
            <person name="Wallace J."/>
            <person name="Van De Peer Y."/>
            <person name="Van Deynze A."/>
        </authorList>
    </citation>
    <scope>NUCLEOTIDE SEQUENCE</scope>
    <source>
        <tissue evidence="1">Leaves</tissue>
    </source>
</reference>
<evidence type="ECO:0000313" key="2">
    <source>
        <dbReference type="Proteomes" id="UP000636709"/>
    </source>
</evidence>
<dbReference type="AlphaFoldDB" id="A0A835FUG0"/>
<sequence>MGEAARRRWTAESDWSCGDVLSVKLGVYIPRTEEPALERKVAEWSQGRAVIWNAGIGSAASFVPTLSRLLYERTNDLHGPYDLITRVSLTPAQVAGGGSSRAPHRLAFEVLMEMARSQNISLPDDILQLNEDERYFGYDAISDDLLLKAFGPYYAQTLDLRCGMRLTLTPYCMICSLQYKTGSPELCNGWICSLQY</sequence>
<gene>
    <name evidence="1" type="ORF">HU200_005401</name>
</gene>
<comment type="caution">
    <text evidence="1">The sequence shown here is derived from an EMBL/GenBank/DDBJ whole genome shotgun (WGS) entry which is preliminary data.</text>
</comment>
<protein>
    <submittedName>
        <fullName evidence="1">Uncharacterized protein</fullName>
    </submittedName>
</protein>
<evidence type="ECO:0000313" key="1">
    <source>
        <dbReference type="EMBL" id="KAF8772765.1"/>
    </source>
</evidence>
<dbReference type="Proteomes" id="UP000636709">
    <property type="component" value="Unassembled WGS sequence"/>
</dbReference>